<feature type="region of interest" description="Disordered" evidence="3">
    <location>
        <begin position="22"/>
        <end position="53"/>
    </location>
</feature>
<feature type="region of interest" description="Disordered" evidence="3">
    <location>
        <begin position="344"/>
        <end position="366"/>
    </location>
</feature>
<dbReference type="Proteomes" id="UP000245771">
    <property type="component" value="Unassembled WGS sequence"/>
</dbReference>
<keyword evidence="2" id="KW-0175">Coiled coil</keyword>
<dbReference type="PANTHER" id="PTHR31841">
    <property type="entry name" value="PROTEIN FAM72A-RELATED"/>
    <property type="match status" value="1"/>
</dbReference>
<feature type="compositionally biased region" description="Basic and acidic residues" evidence="3">
    <location>
        <begin position="22"/>
        <end position="37"/>
    </location>
</feature>
<dbReference type="GO" id="GO:0005829">
    <property type="term" value="C:cytosol"/>
    <property type="evidence" value="ECO:0007669"/>
    <property type="project" value="TreeGrafter"/>
</dbReference>
<sequence>MAQPTTQTPSRAQHLIELQRNREEYQRQLDRQAERPSQRRRHNPTTTTTMSRTDTIDYDEIRRHFERREREEAFNRARREANDALLQQEQLMEQRAQALSQAQARADSFSRRATRSMQQVPQNPAQSQHRVYLINCKSCGTFLTDRGMKAVLLLRPHITLYSTDAMPNCGALHAPSRLAEPSAPHEPVVERTCDCLTQSLGCYGCGNAVGYHIVSPCQRCTNSVAKHQRSSNGHRTVLHCAEIAVRERRYVPGEPGVMTAPYLPPFPQMLTYSQAYPSSRYANANRQNEDEEEEDDDLDEDEDDDEFEDEEEKAYRNDPFIYAHPPSKYRNLKRGDVLFWSDLAAGGERSPPIDSDDHLSLPPAGR</sequence>
<dbReference type="AlphaFoldDB" id="A0A316V663"/>
<feature type="compositionally biased region" description="Acidic residues" evidence="3">
    <location>
        <begin position="289"/>
        <end position="312"/>
    </location>
</feature>
<organism evidence="4 5">
    <name type="scientific">Meira miltonrushii</name>
    <dbReference type="NCBI Taxonomy" id="1280837"/>
    <lineage>
        <taxon>Eukaryota</taxon>
        <taxon>Fungi</taxon>
        <taxon>Dikarya</taxon>
        <taxon>Basidiomycota</taxon>
        <taxon>Ustilaginomycotina</taxon>
        <taxon>Exobasidiomycetes</taxon>
        <taxon>Exobasidiales</taxon>
        <taxon>Brachybasidiaceae</taxon>
        <taxon>Meira</taxon>
    </lineage>
</organism>
<dbReference type="InterPro" id="IPR026768">
    <property type="entry name" value="YPEH2ZP"/>
</dbReference>
<feature type="compositionally biased region" description="Low complexity" evidence="3">
    <location>
        <begin position="44"/>
        <end position="53"/>
    </location>
</feature>
<gene>
    <name evidence="4" type="ORF">FA14DRAFT_161913</name>
</gene>
<dbReference type="Pfam" id="PF14976">
    <property type="entry name" value="YPEH2ZP"/>
    <property type="match status" value="1"/>
</dbReference>
<keyword evidence="5" id="KW-1185">Reference proteome</keyword>
<dbReference type="InParanoid" id="A0A316V663"/>
<comment type="similarity">
    <text evidence="1">Belongs to the FAM72 family.</text>
</comment>
<proteinExistence type="inferred from homology"/>
<dbReference type="RefSeq" id="XP_025352810.1">
    <property type="nucleotide sequence ID" value="XM_025499340.1"/>
</dbReference>
<dbReference type="GeneID" id="37021121"/>
<dbReference type="EMBL" id="KZ819605">
    <property type="protein sequence ID" value="PWN32508.1"/>
    <property type="molecule type" value="Genomic_DNA"/>
</dbReference>
<evidence type="ECO:0000256" key="2">
    <source>
        <dbReference type="SAM" id="Coils"/>
    </source>
</evidence>
<evidence type="ECO:0000313" key="4">
    <source>
        <dbReference type="EMBL" id="PWN32508.1"/>
    </source>
</evidence>
<feature type="coiled-coil region" evidence="2">
    <location>
        <begin position="74"/>
        <end position="102"/>
    </location>
</feature>
<dbReference type="PANTHER" id="PTHR31841:SF1">
    <property type="entry name" value="PROTEIN FAM72A-RELATED"/>
    <property type="match status" value="1"/>
</dbReference>
<evidence type="ECO:0000256" key="1">
    <source>
        <dbReference type="ARBA" id="ARBA00006888"/>
    </source>
</evidence>
<feature type="region of interest" description="Disordered" evidence="3">
    <location>
        <begin position="281"/>
        <end position="328"/>
    </location>
</feature>
<evidence type="ECO:0000256" key="3">
    <source>
        <dbReference type="SAM" id="MobiDB-lite"/>
    </source>
</evidence>
<dbReference type="STRING" id="1280837.A0A316V663"/>
<reference evidence="4 5" key="1">
    <citation type="journal article" date="2018" name="Mol. Biol. Evol.">
        <title>Broad Genomic Sampling Reveals a Smut Pathogenic Ancestry of the Fungal Clade Ustilaginomycotina.</title>
        <authorList>
            <person name="Kijpornyongpan T."/>
            <person name="Mondo S.J."/>
            <person name="Barry K."/>
            <person name="Sandor L."/>
            <person name="Lee J."/>
            <person name="Lipzen A."/>
            <person name="Pangilinan J."/>
            <person name="LaButti K."/>
            <person name="Hainaut M."/>
            <person name="Henrissat B."/>
            <person name="Grigoriev I.V."/>
            <person name="Spatafora J.W."/>
            <person name="Aime M.C."/>
        </authorList>
    </citation>
    <scope>NUCLEOTIDE SEQUENCE [LARGE SCALE GENOMIC DNA]</scope>
    <source>
        <strain evidence="4 5">MCA 3882</strain>
    </source>
</reference>
<protein>
    <submittedName>
        <fullName evidence="4">Uncharacterized protein</fullName>
    </submittedName>
</protein>
<evidence type="ECO:0000313" key="5">
    <source>
        <dbReference type="Proteomes" id="UP000245771"/>
    </source>
</evidence>
<accession>A0A316V663</accession>
<dbReference type="OrthoDB" id="2526683at2759"/>
<name>A0A316V663_9BASI</name>